<protein>
    <recommendedName>
        <fullName evidence="3">Glycosyltransferase RgtA/B/C/D-like domain-containing protein</fullName>
    </recommendedName>
</protein>
<dbReference type="EMBL" id="CP134842">
    <property type="protein sequence ID" value="WNL36561.1"/>
    <property type="molecule type" value="Genomic_DNA"/>
</dbReference>
<dbReference type="AlphaFoldDB" id="A0AA96DXI9"/>
<gene>
    <name evidence="2" type="ORF">RMQ66_01910</name>
</gene>
<feature type="transmembrane region" description="Helical" evidence="1">
    <location>
        <begin position="115"/>
        <end position="131"/>
    </location>
</feature>
<keyword evidence="1" id="KW-0472">Membrane</keyword>
<keyword evidence="1" id="KW-0812">Transmembrane</keyword>
<evidence type="ECO:0008006" key="3">
    <source>
        <dbReference type="Google" id="ProtNLM"/>
    </source>
</evidence>
<proteinExistence type="predicted"/>
<reference evidence="2" key="1">
    <citation type="submission" date="2023-09" db="EMBL/GenBank/DDBJ databases">
        <title>Arcobacter tbilisiensis sp. nov. isolated from chicken meat in Tbilisi, Georgia.</title>
        <authorList>
            <person name="Matthias R."/>
            <person name="Zautner A.E."/>
        </authorList>
    </citation>
    <scope>NUCLEOTIDE SEQUENCE</scope>
    <source>
        <strain evidence="2">LEO 65</strain>
    </source>
</reference>
<feature type="transmembrane region" description="Helical" evidence="1">
    <location>
        <begin position="64"/>
        <end position="83"/>
    </location>
</feature>
<feature type="transmembrane region" description="Helical" evidence="1">
    <location>
        <begin position="357"/>
        <end position="378"/>
    </location>
</feature>
<feature type="transmembrane region" description="Helical" evidence="1">
    <location>
        <begin position="311"/>
        <end position="329"/>
    </location>
</feature>
<feature type="transmembrane region" description="Helical" evidence="1">
    <location>
        <begin position="89"/>
        <end position="108"/>
    </location>
</feature>
<feature type="transmembrane region" description="Helical" evidence="1">
    <location>
        <begin position="200"/>
        <end position="217"/>
    </location>
</feature>
<evidence type="ECO:0000256" key="1">
    <source>
        <dbReference type="SAM" id="Phobius"/>
    </source>
</evidence>
<evidence type="ECO:0000313" key="2">
    <source>
        <dbReference type="EMBL" id="WNL36561.1"/>
    </source>
</evidence>
<organism evidence="2">
    <name type="scientific">Arcobacter sp. AZ-2023</name>
    <dbReference type="NCBI Taxonomy" id="3074453"/>
    <lineage>
        <taxon>Bacteria</taxon>
        <taxon>Pseudomonadati</taxon>
        <taxon>Campylobacterota</taxon>
        <taxon>Epsilonproteobacteria</taxon>
        <taxon>Campylobacterales</taxon>
        <taxon>Arcobacteraceae</taxon>
        <taxon>Arcobacter</taxon>
    </lineage>
</organism>
<feature type="transmembrane region" description="Helical" evidence="1">
    <location>
        <begin position="160"/>
        <end position="188"/>
    </location>
</feature>
<sequence>MFYLMSLNQYHNWVMPYLSAAKNFDFSFSMYIDKNQIDEFNKLNLENQFKFVFQSSENIERYDYLPIGFTFVVFFATKIFFFLGDLQAINLLHQIIHIGISFLILNIIEKPRDKFLFLILYAINPIIIYFVNYPFYYFWQVIPATIFLYYFITKKSVGNLIFILSLVFLFIYMIRPSTLFFIVFIYIYFLFKNINDFKKIIFSFFMFLGLLNILPSYKTGPWHTMYVGIGGYENPYNISLSDEEGYLYFKNKTGKIYNSDSFKNEESVKEYFEVLKNRYLEIAKEEPFLLFSNALKNIISSYGFGHKSGDVWLNNLSIFAGLISILLLLYSRQYIIFLAIGIFSFSFTPYFPPIAGYMYGSYILIVFGFIKSLEFIFIKHFIKEASI</sequence>
<accession>A0AA96DXI9</accession>
<feature type="transmembrane region" description="Helical" evidence="1">
    <location>
        <begin position="334"/>
        <end position="351"/>
    </location>
</feature>
<name>A0AA96DXI9_9BACT</name>
<keyword evidence="1" id="KW-1133">Transmembrane helix</keyword>